<evidence type="ECO:0000256" key="3">
    <source>
        <dbReference type="ARBA" id="ARBA00022840"/>
    </source>
</evidence>
<dbReference type="GO" id="GO:0035999">
    <property type="term" value="P:tetrahydrofolate interconversion"/>
    <property type="evidence" value="ECO:0007669"/>
    <property type="project" value="TreeGrafter"/>
</dbReference>
<keyword evidence="2 4" id="KW-0547">Nucleotide-binding</keyword>
<evidence type="ECO:0000256" key="2">
    <source>
        <dbReference type="ARBA" id="ARBA00022741"/>
    </source>
</evidence>
<dbReference type="GO" id="GO:0009396">
    <property type="term" value="P:folic acid-containing compound biosynthetic process"/>
    <property type="evidence" value="ECO:0007669"/>
    <property type="project" value="TreeGrafter"/>
</dbReference>
<gene>
    <name evidence="6" type="ORF">EC580_11930</name>
</gene>
<dbReference type="EMBL" id="RIZI01000188">
    <property type="protein sequence ID" value="RNF59216.1"/>
    <property type="molecule type" value="Genomic_DNA"/>
</dbReference>
<feature type="binding site" evidence="4">
    <location>
        <begin position="3"/>
        <end position="7"/>
    </location>
    <ligand>
        <name>ATP</name>
        <dbReference type="ChEBI" id="CHEBI:30616"/>
    </ligand>
</feature>
<dbReference type="AlphaFoldDB" id="A0A3M8QSJ5"/>
<feature type="binding site" evidence="4">
    <location>
        <position position="54"/>
    </location>
    <ligand>
        <name>substrate</name>
    </ligand>
</feature>
<dbReference type="OrthoDB" id="9801938at2"/>
<dbReference type="Gene3D" id="3.40.50.10420">
    <property type="entry name" value="NagB/RpiA/CoA transferase-like"/>
    <property type="match status" value="1"/>
</dbReference>
<name>A0A3M8QSJ5_9PROT</name>
<keyword evidence="5" id="KW-0460">Magnesium</keyword>
<dbReference type="InterPro" id="IPR037171">
    <property type="entry name" value="NagB/RpiA_transferase-like"/>
</dbReference>
<dbReference type="NCBIfam" id="TIGR02727">
    <property type="entry name" value="MTHFS_bact"/>
    <property type="match status" value="1"/>
</dbReference>
<dbReference type="EC" id="6.3.3.2" evidence="5"/>
<dbReference type="RefSeq" id="WP_123105342.1">
    <property type="nucleotide sequence ID" value="NZ_CP127527.1"/>
</dbReference>
<comment type="similarity">
    <text evidence="1 5">Belongs to the 5-formyltetrahydrofolate cyclo-ligase family.</text>
</comment>
<comment type="catalytic activity">
    <reaction evidence="5">
        <text>(6S)-5-formyl-5,6,7,8-tetrahydrofolate + ATP = (6R)-5,10-methenyltetrahydrofolate + ADP + phosphate</text>
        <dbReference type="Rhea" id="RHEA:10488"/>
        <dbReference type="ChEBI" id="CHEBI:30616"/>
        <dbReference type="ChEBI" id="CHEBI:43474"/>
        <dbReference type="ChEBI" id="CHEBI:57455"/>
        <dbReference type="ChEBI" id="CHEBI:57457"/>
        <dbReference type="ChEBI" id="CHEBI:456216"/>
        <dbReference type="EC" id="6.3.3.2"/>
    </reaction>
</comment>
<comment type="caution">
    <text evidence="6">The sequence shown here is derived from an EMBL/GenBank/DDBJ whole genome shotgun (WGS) entry which is preliminary data.</text>
</comment>
<dbReference type="PIRSF" id="PIRSF006806">
    <property type="entry name" value="FTHF_cligase"/>
    <property type="match status" value="1"/>
</dbReference>
<evidence type="ECO:0000313" key="6">
    <source>
        <dbReference type="EMBL" id="RNF59216.1"/>
    </source>
</evidence>
<evidence type="ECO:0000256" key="1">
    <source>
        <dbReference type="ARBA" id="ARBA00010638"/>
    </source>
</evidence>
<dbReference type="InterPro" id="IPR002698">
    <property type="entry name" value="FTHF_cligase"/>
</dbReference>
<dbReference type="Pfam" id="PF01812">
    <property type="entry name" value="5-FTHF_cyc-lig"/>
    <property type="match status" value="1"/>
</dbReference>
<protein>
    <recommendedName>
        <fullName evidence="5">5-formyltetrahydrofolate cyclo-ligase</fullName>
        <ecNumber evidence="5">6.3.3.2</ecNumber>
    </recommendedName>
</protein>
<dbReference type="PANTHER" id="PTHR23407:SF1">
    <property type="entry name" value="5-FORMYLTETRAHYDROFOLATE CYCLO-LIGASE"/>
    <property type="match status" value="1"/>
</dbReference>
<keyword evidence="5" id="KW-0479">Metal-binding</keyword>
<evidence type="ECO:0000256" key="5">
    <source>
        <dbReference type="RuleBase" id="RU361279"/>
    </source>
</evidence>
<feature type="binding site" evidence="4">
    <location>
        <begin position="134"/>
        <end position="142"/>
    </location>
    <ligand>
        <name>ATP</name>
        <dbReference type="ChEBI" id="CHEBI:30616"/>
    </ligand>
</feature>
<comment type="cofactor">
    <cofactor evidence="5">
        <name>Mg(2+)</name>
        <dbReference type="ChEBI" id="CHEBI:18420"/>
    </cofactor>
</comment>
<sequence>MTKSALRRTLRARRRTISIPLAAHAALALAKRLSRLPHFRRARDIGIYWPMDGEISLLPLMRMPGARKKRFYLPVLVKPFARSLRFAPFSPKSVLRKNRFTIPEPRGKRRAQRPVRRLDLLLLPLVGFDRHGHRLGMGGGFYDRSLAHLHHRTAWQRPRLVGVAYSCQEVPLLPVEPWDVPLHALCTESGCFTVTS</sequence>
<keyword evidence="3 4" id="KW-0067">ATP-binding</keyword>
<dbReference type="GO" id="GO:0030272">
    <property type="term" value="F:5-formyltetrahydrofolate cyclo-ligase activity"/>
    <property type="evidence" value="ECO:0007669"/>
    <property type="project" value="UniProtKB-EC"/>
</dbReference>
<accession>A0A3M8QSJ5</accession>
<evidence type="ECO:0000256" key="4">
    <source>
        <dbReference type="PIRSR" id="PIRSR006806-1"/>
    </source>
</evidence>
<dbReference type="PANTHER" id="PTHR23407">
    <property type="entry name" value="ATPASE INHIBITOR/5-FORMYLTETRAHYDROFOLATE CYCLO-LIGASE"/>
    <property type="match status" value="1"/>
</dbReference>
<proteinExistence type="inferred from homology"/>
<reference evidence="6" key="1">
    <citation type="submission" date="2018-10" db="EMBL/GenBank/DDBJ databases">
        <title>Acidithiobacillus sulfuriphilus sp. nov.: an extremely acidophilic sulfur-oxidizing chemolithotroph isolated from a neutral pH environment.</title>
        <authorList>
            <person name="Falagan C."/>
            <person name="Moya-Beltran A."/>
            <person name="Quatrini R."/>
            <person name="Johnson D.B."/>
        </authorList>
    </citation>
    <scope>NUCLEOTIDE SEQUENCE [LARGE SCALE GENOMIC DNA]</scope>
    <source>
        <strain evidence="6">CJ-2</strain>
    </source>
</reference>
<keyword evidence="6" id="KW-0436">Ligase</keyword>
<dbReference type="GO" id="GO:0005524">
    <property type="term" value="F:ATP binding"/>
    <property type="evidence" value="ECO:0007669"/>
    <property type="project" value="UniProtKB-KW"/>
</dbReference>
<dbReference type="GO" id="GO:0046872">
    <property type="term" value="F:metal ion binding"/>
    <property type="evidence" value="ECO:0007669"/>
    <property type="project" value="UniProtKB-KW"/>
</dbReference>
<organism evidence="6">
    <name type="scientific">Acidithiobacillus sulfuriphilus</name>
    <dbReference type="NCBI Taxonomy" id="1867749"/>
    <lineage>
        <taxon>Bacteria</taxon>
        <taxon>Pseudomonadati</taxon>
        <taxon>Pseudomonadota</taxon>
        <taxon>Acidithiobacillia</taxon>
        <taxon>Acidithiobacillales</taxon>
        <taxon>Acidithiobacillaceae</taxon>
        <taxon>Acidithiobacillus</taxon>
    </lineage>
</organism>
<dbReference type="InterPro" id="IPR024185">
    <property type="entry name" value="FTHF_cligase-like_sf"/>
</dbReference>
<dbReference type="SUPFAM" id="SSF100950">
    <property type="entry name" value="NagB/RpiA/CoA transferase-like"/>
    <property type="match status" value="1"/>
</dbReference>